<evidence type="ECO:0000256" key="1">
    <source>
        <dbReference type="SAM" id="MobiDB-lite"/>
    </source>
</evidence>
<sequence length="55" mass="6319">MTKDEKKKDYVPPIIEVTFVEMEHGVAAGSASIRPKENQPNEQWETEDQTGTLEW</sequence>
<gene>
    <name evidence="2" type="ORF">NCTC10588_02212</name>
</gene>
<dbReference type="Proteomes" id="UP000254876">
    <property type="component" value="Unassembled WGS sequence"/>
</dbReference>
<feature type="compositionally biased region" description="Polar residues" evidence="1">
    <location>
        <begin position="40"/>
        <end position="55"/>
    </location>
</feature>
<comment type="caution">
    <text evidence="2">The sequence shown here is derived from an EMBL/GenBank/DDBJ whole genome shotgun (WGS) entry which is preliminary data.</text>
</comment>
<dbReference type="AlphaFoldDB" id="A0A7Z7LXM1"/>
<dbReference type="EMBL" id="UFYD01000001">
    <property type="protein sequence ID" value="STD05107.1"/>
    <property type="molecule type" value="Genomic_DNA"/>
</dbReference>
<name>A0A7Z7LXM1_9FLAO</name>
<proteinExistence type="predicted"/>
<organism evidence="2 3">
    <name type="scientific">Elizabethkingia anophelis</name>
    <dbReference type="NCBI Taxonomy" id="1117645"/>
    <lineage>
        <taxon>Bacteria</taxon>
        <taxon>Pseudomonadati</taxon>
        <taxon>Bacteroidota</taxon>
        <taxon>Flavobacteriia</taxon>
        <taxon>Flavobacteriales</taxon>
        <taxon>Weeksellaceae</taxon>
        <taxon>Elizabethkingia</taxon>
    </lineage>
</organism>
<evidence type="ECO:0000313" key="2">
    <source>
        <dbReference type="EMBL" id="STD05107.1"/>
    </source>
</evidence>
<feature type="region of interest" description="Disordered" evidence="1">
    <location>
        <begin position="28"/>
        <end position="55"/>
    </location>
</feature>
<evidence type="ECO:0000313" key="3">
    <source>
        <dbReference type="Proteomes" id="UP000254876"/>
    </source>
</evidence>
<protein>
    <submittedName>
        <fullName evidence="2">Uncharacterized protein</fullName>
    </submittedName>
</protein>
<accession>A0A7Z7LXM1</accession>
<reference evidence="2 3" key="1">
    <citation type="submission" date="2018-06" db="EMBL/GenBank/DDBJ databases">
        <authorList>
            <consortium name="Pathogen Informatics"/>
            <person name="Doyle S."/>
        </authorList>
    </citation>
    <scope>NUCLEOTIDE SEQUENCE [LARGE SCALE GENOMIC DNA]</scope>
    <source>
        <strain evidence="2 3">NCTC10588</strain>
    </source>
</reference>